<organism evidence="13 14">
    <name type="scientific">Trypanosoma theileri</name>
    <dbReference type="NCBI Taxonomy" id="67003"/>
    <lineage>
        <taxon>Eukaryota</taxon>
        <taxon>Discoba</taxon>
        <taxon>Euglenozoa</taxon>
        <taxon>Kinetoplastea</taxon>
        <taxon>Metakinetoplastina</taxon>
        <taxon>Trypanosomatida</taxon>
        <taxon>Trypanosomatidae</taxon>
        <taxon>Trypanosoma</taxon>
    </lineage>
</organism>
<dbReference type="GO" id="GO:0004631">
    <property type="term" value="F:phosphomevalonate kinase activity"/>
    <property type="evidence" value="ECO:0007669"/>
    <property type="project" value="UniProtKB-EC"/>
</dbReference>
<evidence type="ECO:0000313" key="13">
    <source>
        <dbReference type="EMBL" id="ORC88210.1"/>
    </source>
</evidence>
<keyword evidence="9" id="KW-0752">Steroid biosynthesis</keyword>
<keyword evidence="4" id="KW-0444">Lipid biosynthesis</keyword>
<keyword evidence="7 13" id="KW-0418">Kinase</keyword>
<sequence length="455" mass="49952">MASASSPGKVLILGGFIVVEGPNVGISIGTTARFETRVVFGEKSPDEKCHVHFVSPQFNKEYRFECTVKDVTESIVSVTQIEGSSSPFLYYSVLYAVAAVVSQGGDIRKTITLELFADNDFYSQRNYLEAEGKQVTVANLRTLPRHLPLVGDVSKTGLGSSAAMTTSAVACLYRFLINSDSMGTKEVELIHRTAQIAHSVAQGKIGSGFDVYTATYGTCLYRRFPAKYIEKIMNDNEPPKSVAVVNFADCVNLEKEWVERVPFRLPLGLKIVLGDVHQGGTGTPGMVSKVMAWRKSVANDPESLWNHLAENNEKYVKALRLLIKHADEKPAEYMDAVENLKRVVIAQHTPKNESERLWIEAATFANTSRRYLREMGHAASVEIEPNVLSALLDATCAIPGVFAVGCPGAGGYDAVFALVMGDETCSVVEEFWERYKNVHVCPLLVREDAKGLILS</sequence>
<evidence type="ECO:0000256" key="11">
    <source>
        <dbReference type="ARBA" id="ARBA00023221"/>
    </source>
</evidence>
<evidence type="ECO:0000256" key="3">
    <source>
        <dbReference type="ARBA" id="ARBA00012958"/>
    </source>
</evidence>
<comment type="caution">
    <text evidence="13">The sequence shown here is derived from an EMBL/GenBank/DDBJ whole genome shotgun (WGS) entry which is preliminary data.</text>
</comment>
<dbReference type="OrthoDB" id="10262935at2759"/>
<dbReference type="InterPro" id="IPR036554">
    <property type="entry name" value="GHMP_kinase_C_sf"/>
</dbReference>
<keyword evidence="11" id="KW-0753">Steroid metabolism</keyword>
<keyword evidence="14" id="KW-1185">Reference proteome</keyword>
<dbReference type="GO" id="GO:0019287">
    <property type="term" value="P:isopentenyl diphosphate biosynthetic process, mevalonate pathway"/>
    <property type="evidence" value="ECO:0007669"/>
    <property type="project" value="UniProtKB-UniPathway"/>
</dbReference>
<evidence type="ECO:0000256" key="9">
    <source>
        <dbReference type="ARBA" id="ARBA00022955"/>
    </source>
</evidence>
<comment type="similarity">
    <text evidence="2">Belongs to the GHMP kinase family. Mevalonate kinase subfamily.</text>
</comment>
<evidence type="ECO:0000313" key="14">
    <source>
        <dbReference type="Proteomes" id="UP000192257"/>
    </source>
</evidence>
<dbReference type="PANTHER" id="PTHR31814">
    <property type="match status" value="1"/>
</dbReference>
<dbReference type="GeneID" id="39986360"/>
<comment type="pathway">
    <text evidence="1">Isoprenoid biosynthesis; isopentenyl diphosphate biosynthesis via mevalonate pathway; isopentenyl diphosphate from (R)-mevalonate: step 2/3.</text>
</comment>
<dbReference type="InterPro" id="IPR014721">
    <property type="entry name" value="Ribsml_uS5_D2-typ_fold_subgr"/>
</dbReference>
<dbReference type="GO" id="GO:0005524">
    <property type="term" value="F:ATP binding"/>
    <property type="evidence" value="ECO:0007669"/>
    <property type="project" value="UniProtKB-KW"/>
</dbReference>
<evidence type="ECO:0000256" key="2">
    <source>
        <dbReference type="ARBA" id="ARBA00006495"/>
    </source>
</evidence>
<dbReference type="GO" id="GO:0006694">
    <property type="term" value="P:steroid biosynthetic process"/>
    <property type="evidence" value="ECO:0007669"/>
    <property type="project" value="UniProtKB-KW"/>
</dbReference>
<dbReference type="InterPro" id="IPR006204">
    <property type="entry name" value="GHMP_kinase_N_dom"/>
</dbReference>
<gene>
    <name evidence="13" type="ORF">TM35_000182670</name>
</gene>
<keyword evidence="6" id="KW-0547">Nucleotide-binding</keyword>
<dbReference type="AlphaFoldDB" id="A0A1X0NVR4"/>
<evidence type="ECO:0000256" key="7">
    <source>
        <dbReference type="ARBA" id="ARBA00022777"/>
    </source>
</evidence>
<evidence type="ECO:0000256" key="5">
    <source>
        <dbReference type="ARBA" id="ARBA00022679"/>
    </source>
</evidence>
<dbReference type="Gene3D" id="3.30.230.10">
    <property type="match status" value="1"/>
</dbReference>
<evidence type="ECO:0000256" key="4">
    <source>
        <dbReference type="ARBA" id="ARBA00022516"/>
    </source>
</evidence>
<dbReference type="PIRSF" id="PIRSF017288">
    <property type="entry name" value="PMK_GHMP_euk"/>
    <property type="match status" value="1"/>
</dbReference>
<dbReference type="EMBL" id="NBCO01000018">
    <property type="protein sequence ID" value="ORC88210.1"/>
    <property type="molecule type" value="Genomic_DNA"/>
</dbReference>
<dbReference type="Proteomes" id="UP000192257">
    <property type="component" value="Unassembled WGS sequence"/>
</dbReference>
<feature type="domain" description="GHMP kinase N-terminal" evidence="12">
    <location>
        <begin position="155"/>
        <end position="217"/>
    </location>
</feature>
<keyword evidence="10" id="KW-0443">Lipid metabolism</keyword>
<dbReference type="Gene3D" id="3.30.70.890">
    <property type="entry name" value="GHMP kinase, C-terminal domain"/>
    <property type="match status" value="1"/>
</dbReference>
<dbReference type="PANTHER" id="PTHR31814:SF2">
    <property type="entry name" value="PHOSPHOMEVALONATE KINASE"/>
    <property type="match status" value="1"/>
</dbReference>
<dbReference type="GO" id="GO:0005777">
    <property type="term" value="C:peroxisome"/>
    <property type="evidence" value="ECO:0007669"/>
    <property type="project" value="TreeGrafter"/>
</dbReference>
<dbReference type="InterPro" id="IPR020568">
    <property type="entry name" value="Ribosomal_Su5_D2-typ_SF"/>
</dbReference>
<dbReference type="GO" id="GO:0010142">
    <property type="term" value="P:farnesyl diphosphate biosynthetic process, mevalonate pathway"/>
    <property type="evidence" value="ECO:0007669"/>
    <property type="project" value="TreeGrafter"/>
</dbReference>
<evidence type="ECO:0000256" key="1">
    <source>
        <dbReference type="ARBA" id="ARBA00005017"/>
    </source>
</evidence>
<keyword evidence="8" id="KW-0067">ATP-binding</keyword>
<name>A0A1X0NVR4_9TRYP</name>
<proteinExistence type="inferred from homology"/>
<evidence type="ECO:0000256" key="10">
    <source>
        <dbReference type="ARBA" id="ARBA00023098"/>
    </source>
</evidence>
<dbReference type="RefSeq" id="XP_028882276.1">
    <property type="nucleotide sequence ID" value="XM_029026580.1"/>
</dbReference>
<dbReference type="InterPro" id="IPR035102">
    <property type="entry name" value="Phosphomevalonate_kinase"/>
</dbReference>
<dbReference type="Pfam" id="PF00288">
    <property type="entry name" value="GHMP_kinases_N"/>
    <property type="match status" value="1"/>
</dbReference>
<evidence type="ECO:0000259" key="12">
    <source>
        <dbReference type="Pfam" id="PF00288"/>
    </source>
</evidence>
<protein>
    <recommendedName>
        <fullName evidence="3">phosphomevalonate kinase</fullName>
        <ecNumber evidence="3">2.7.4.2</ecNumber>
    </recommendedName>
</protein>
<evidence type="ECO:0000256" key="8">
    <source>
        <dbReference type="ARBA" id="ARBA00022840"/>
    </source>
</evidence>
<dbReference type="EC" id="2.7.4.2" evidence="3"/>
<evidence type="ECO:0000256" key="6">
    <source>
        <dbReference type="ARBA" id="ARBA00022741"/>
    </source>
</evidence>
<dbReference type="InterPro" id="IPR016005">
    <property type="entry name" value="Erg8"/>
</dbReference>
<dbReference type="VEuPathDB" id="TriTrypDB:TM35_000182670"/>
<accession>A0A1X0NVR4</accession>
<dbReference type="SUPFAM" id="SSF54211">
    <property type="entry name" value="Ribosomal protein S5 domain 2-like"/>
    <property type="match status" value="1"/>
</dbReference>
<dbReference type="STRING" id="67003.A0A1X0NVR4"/>
<dbReference type="UniPathway" id="UPA00057">
    <property type="reaction ID" value="UER00099"/>
</dbReference>
<keyword evidence="5" id="KW-0808">Transferase</keyword>
<reference evidence="13 14" key="1">
    <citation type="submission" date="2017-03" db="EMBL/GenBank/DDBJ databases">
        <title>An alternative strategy for trypanosome survival in the mammalian bloodstream revealed through genome and transcriptome analysis of the ubiquitous bovine parasite Trypanosoma (Megatrypanum) theileri.</title>
        <authorList>
            <person name="Kelly S."/>
            <person name="Ivens A."/>
            <person name="Mott A."/>
            <person name="O'Neill E."/>
            <person name="Emms D."/>
            <person name="Macleod O."/>
            <person name="Voorheis P."/>
            <person name="Matthews J."/>
            <person name="Matthews K."/>
            <person name="Carrington M."/>
        </authorList>
    </citation>
    <scope>NUCLEOTIDE SEQUENCE [LARGE SCALE GENOMIC DNA]</scope>
    <source>
        <strain evidence="13">Edinburgh</strain>
    </source>
</reference>